<organism evidence="1">
    <name type="scientific">marine metagenome</name>
    <dbReference type="NCBI Taxonomy" id="408172"/>
    <lineage>
        <taxon>unclassified sequences</taxon>
        <taxon>metagenomes</taxon>
        <taxon>ecological metagenomes</taxon>
    </lineage>
</organism>
<proteinExistence type="predicted"/>
<evidence type="ECO:0000313" key="1">
    <source>
        <dbReference type="EMBL" id="SVE05124.1"/>
    </source>
</evidence>
<dbReference type="AlphaFoldDB" id="A0A383ABT1"/>
<sequence length="32" mass="3894">MEVSPFNKKPPYKHESIFMTIFYDGKLKYLLK</sequence>
<name>A0A383ABT1_9ZZZZ</name>
<gene>
    <name evidence="1" type="ORF">METZ01_LOCUS457978</name>
</gene>
<dbReference type="EMBL" id="UINC01190795">
    <property type="protein sequence ID" value="SVE05124.1"/>
    <property type="molecule type" value="Genomic_DNA"/>
</dbReference>
<accession>A0A383ABT1</accession>
<protein>
    <submittedName>
        <fullName evidence="1">Uncharacterized protein</fullName>
    </submittedName>
</protein>
<reference evidence="1" key="1">
    <citation type="submission" date="2018-05" db="EMBL/GenBank/DDBJ databases">
        <authorList>
            <person name="Lanie J.A."/>
            <person name="Ng W.-L."/>
            <person name="Kazmierczak K.M."/>
            <person name="Andrzejewski T.M."/>
            <person name="Davidsen T.M."/>
            <person name="Wayne K.J."/>
            <person name="Tettelin H."/>
            <person name="Glass J.I."/>
            <person name="Rusch D."/>
            <person name="Podicherti R."/>
            <person name="Tsui H.-C.T."/>
            <person name="Winkler M.E."/>
        </authorList>
    </citation>
    <scope>NUCLEOTIDE SEQUENCE</scope>
</reference>